<dbReference type="RefSeq" id="WP_369011194.1">
    <property type="nucleotide sequence ID" value="NZ_BAAAVD010000023.1"/>
</dbReference>
<dbReference type="Pfam" id="PF01526">
    <property type="entry name" value="DDE_Tnp_Tn3"/>
    <property type="match status" value="1"/>
</dbReference>
<sequence length="154" mass="16798">MFTAHTARYLSDPPYQRKITRQLNKGESLHALRRDLHYAQQGAIVRPHLQDQTEQAWCLTLLTDSVICWTTECYSKAIAAQRAQGRDVPECAGWGSAPAPRCSCGRRRPDRSSGGEGSSPGRAHPRAAQFSVTAALTPSPAGPSRRSTSSGSHR</sequence>
<evidence type="ECO:0000313" key="3">
    <source>
        <dbReference type="EMBL" id="GLK14012.1"/>
    </source>
</evidence>
<dbReference type="EMBL" id="BSEV01000027">
    <property type="protein sequence ID" value="GLK14012.1"/>
    <property type="molecule type" value="Genomic_DNA"/>
</dbReference>
<evidence type="ECO:0000259" key="2">
    <source>
        <dbReference type="Pfam" id="PF01526"/>
    </source>
</evidence>
<feature type="region of interest" description="Disordered" evidence="1">
    <location>
        <begin position="85"/>
        <end position="154"/>
    </location>
</feature>
<organism evidence="3 4">
    <name type="scientific">Streptosporangium carneum</name>
    <dbReference type="NCBI Taxonomy" id="47481"/>
    <lineage>
        <taxon>Bacteria</taxon>
        <taxon>Bacillati</taxon>
        <taxon>Actinomycetota</taxon>
        <taxon>Actinomycetes</taxon>
        <taxon>Streptosporangiales</taxon>
        <taxon>Streptosporangiaceae</taxon>
        <taxon>Streptosporangium</taxon>
    </lineage>
</organism>
<dbReference type="GO" id="GO:0006313">
    <property type="term" value="P:DNA transposition"/>
    <property type="evidence" value="ECO:0007669"/>
    <property type="project" value="InterPro"/>
</dbReference>
<gene>
    <name evidence="3" type="ORF">GCM10017600_74240</name>
</gene>
<protein>
    <recommendedName>
        <fullName evidence="2">Tn3 transposase DDE domain-containing protein</fullName>
    </recommendedName>
</protein>
<accession>A0A9W6I8H9</accession>
<feature type="compositionally biased region" description="Polar residues" evidence="1">
    <location>
        <begin position="145"/>
        <end position="154"/>
    </location>
</feature>
<dbReference type="AlphaFoldDB" id="A0A9W6I8H9"/>
<reference evidence="3" key="1">
    <citation type="journal article" date="2014" name="Int. J. Syst. Evol. Microbiol.">
        <title>Complete genome sequence of Corynebacterium casei LMG S-19264T (=DSM 44701T), isolated from a smear-ripened cheese.</title>
        <authorList>
            <consortium name="US DOE Joint Genome Institute (JGI-PGF)"/>
            <person name="Walter F."/>
            <person name="Albersmeier A."/>
            <person name="Kalinowski J."/>
            <person name="Ruckert C."/>
        </authorList>
    </citation>
    <scope>NUCLEOTIDE SEQUENCE</scope>
    <source>
        <strain evidence="3">VKM Ac-2007</strain>
    </source>
</reference>
<proteinExistence type="predicted"/>
<name>A0A9W6I8H9_9ACTN</name>
<feature type="domain" description="Tn3 transposase DDE" evidence="2">
    <location>
        <begin position="3"/>
        <end position="89"/>
    </location>
</feature>
<dbReference type="InterPro" id="IPR002513">
    <property type="entry name" value="Tn3_Tnp_DDE_dom"/>
</dbReference>
<comment type="caution">
    <text evidence="3">The sequence shown here is derived from an EMBL/GenBank/DDBJ whole genome shotgun (WGS) entry which is preliminary data.</text>
</comment>
<reference evidence="3" key="2">
    <citation type="submission" date="2023-01" db="EMBL/GenBank/DDBJ databases">
        <authorList>
            <person name="Sun Q."/>
            <person name="Evtushenko L."/>
        </authorList>
    </citation>
    <scope>NUCLEOTIDE SEQUENCE</scope>
    <source>
        <strain evidence="3">VKM Ac-2007</strain>
    </source>
</reference>
<evidence type="ECO:0000256" key="1">
    <source>
        <dbReference type="SAM" id="MobiDB-lite"/>
    </source>
</evidence>
<keyword evidence="4" id="KW-1185">Reference proteome</keyword>
<dbReference type="Proteomes" id="UP001143474">
    <property type="component" value="Unassembled WGS sequence"/>
</dbReference>
<evidence type="ECO:0000313" key="4">
    <source>
        <dbReference type="Proteomes" id="UP001143474"/>
    </source>
</evidence>
<dbReference type="GO" id="GO:0004803">
    <property type="term" value="F:transposase activity"/>
    <property type="evidence" value="ECO:0007669"/>
    <property type="project" value="InterPro"/>
</dbReference>